<organism evidence="4 5">
    <name type="scientific">Paracidovorax avenae (strain ATCC 19860 / DSM 7227 / CCUG 15838 / JCM 20985 / LMG 2117 / NCPPB 1011)</name>
    <name type="common">Acidovorax avenae</name>
    <dbReference type="NCBI Taxonomy" id="643561"/>
    <lineage>
        <taxon>Bacteria</taxon>
        <taxon>Pseudomonadati</taxon>
        <taxon>Pseudomonadota</taxon>
        <taxon>Betaproteobacteria</taxon>
        <taxon>Burkholderiales</taxon>
        <taxon>Comamonadaceae</taxon>
        <taxon>Paracidovorax</taxon>
    </lineage>
</organism>
<evidence type="ECO:0000256" key="1">
    <source>
        <dbReference type="SAM" id="MobiDB-lite"/>
    </source>
</evidence>
<dbReference type="RefSeq" id="WP_013594955.1">
    <property type="nucleotide sequence ID" value="NC_015138.1"/>
</dbReference>
<dbReference type="Proteomes" id="UP000002482">
    <property type="component" value="Chromosome"/>
</dbReference>
<dbReference type="InterPro" id="IPR041173">
    <property type="entry name" value="LodA_C"/>
</dbReference>
<evidence type="ECO:0000259" key="3">
    <source>
        <dbReference type="Pfam" id="PF18417"/>
    </source>
</evidence>
<dbReference type="CDD" id="cd14731">
    <property type="entry name" value="LodA_like_1"/>
    <property type="match status" value="1"/>
</dbReference>
<evidence type="ECO:0000313" key="5">
    <source>
        <dbReference type="Proteomes" id="UP000002482"/>
    </source>
</evidence>
<evidence type="ECO:0000313" key="4">
    <source>
        <dbReference type="EMBL" id="ADX46453.1"/>
    </source>
</evidence>
<sequence length="670" mass="72706">MQDSTSPASGAGTDTRIVRAAIHPAIGIARVGNSREAFYVGPQVTHPAPREPGFYRDPTGALKREAAEFRVYGYNAAGEVVRELVSPADDVCWEVHVANRKAAWYQWQIAMDIPEAAKVVLPRRNANVTATARDTLAIDAGAQRIQGPHAAAVACTGHFTGVAVQIGELRTDGQGRLLFLPGHGVSASPTGSPIFIEGDDNSFINADGWYDDTCDGPVSATVRIDGQPVPVEGAWVVSAPPNYAPQVKAERTLYDLLHSLYVQAGWLPFPQEISFTRDVYPILQRLSGLQWVNQGFATQFGHNGVFDFENPALIERLAALPPAGAYDPNAEVRRQVFNSFRPPEPADGNQMPWPWIYGDAMTYPTGQSPRQNAAISQTQSDILARWADGRFTADWGQLPAPADHIDAVPLQEQPAMLDRAALDFCLADAFHPGCELTWPMRHLTLYSAPFRIRRRPAGEVEPDYGKTLDQATALSANGPLYAQGPGDLNRWMGLPWQADTAFCRAGYDTHYDPFAPAFWPARVPNQVLAEQDYAIVMDSGQPPERRVEAFTNRTNWNKPLPEPTAEAMTTMVRIFGSMGLLEVRPGVKDDPRFPATMMVAAYGPDVAPADARSTAGTVAAPAGDAVRPMGLQASAPAAATARPLPSGANFRSHDEARRAPLPVRKGPPRA</sequence>
<feature type="region of interest" description="Disordered" evidence="1">
    <location>
        <begin position="631"/>
        <end position="670"/>
    </location>
</feature>
<feature type="domain" description="L-lysine epsilon oxidase C-terminal" evidence="3">
    <location>
        <begin position="367"/>
        <end position="519"/>
    </location>
</feature>
<dbReference type="HOGENOM" id="CLU_012035_1_0_4"/>
<name>F0Q0Q2_PARA1</name>
<dbReference type="InterPro" id="IPR041168">
    <property type="entry name" value="LodA_N"/>
</dbReference>
<dbReference type="InterPro" id="IPR033798">
    <property type="entry name" value="LodA-like"/>
</dbReference>
<dbReference type="GeneID" id="34239645"/>
<dbReference type="Pfam" id="PF18417">
    <property type="entry name" value="LodA_C"/>
    <property type="match status" value="1"/>
</dbReference>
<dbReference type="KEGG" id="aaa:Acav_2541"/>
<gene>
    <name evidence="4" type="ordered locus">Acav_2541</name>
</gene>
<dbReference type="Pfam" id="PF17990">
    <property type="entry name" value="LodA_N"/>
    <property type="match status" value="1"/>
</dbReference>
<feature type="domain" description="L-Lysine epsilon oxidase N-terminal" evidence="2">
    <location>
        <begin position="23"/>
        <end position="237"/>
    </location>
</feature>
<proteinExistence type="predicted"/>
<dbReference type="AlphaFoldDB" id="F0Q0Q2"/>
<reference evidence="4" key="1">
    <citation type="submission" date="2011-02" db="EMBL/GenBank/DDBJ databases">
        <title>Complete sequence of Acidovorax avenae subsp. avenae ATCC 19860.</title>
        <authorList>
            <consortium name="US DOE Joint Genome Institute"/>
            <person name="Lucas S."/>
            <person name="Copeland A."/>
            <person name="Lapidus A."/>
            <person name="Cheng J.-F."/>
            <person name="Goodwin L."/>
            <person name="Pitluck S."/>
            <person name="Chertkov O."/>
            <person name="Held B."/>
            <person name="Detter J.C."/>
            <person name="Han C."/>
            <person name="Tapia R."/>
            <person name="Land M."/>
            <person name="Hauser L."/>
            <person name="Kyrpides N."/>
            <person name="Ivanova N."/>
            <person name="Ovchinnikova G."/>
            <person name="Pagani I."/>
            <person name="Gordon S."/>
            <person name="Woyke T."/>
        </authorList>
    </citation>
    <scope>NUCLEOTIDE SEQUENCE</scope>
    <source>
        <strain evidence="4">ATCC 19860</strain>
    </source>
</reference>
<dbReference type="GO" id="GO:0004812">
    <property type="term" value="F:aminoacyl-tRNA ligase activity"/>
    <property type="evidence" value="ECO:0007669"/>
    <property type="project" value="UniProtKB-KW"/>
</dbReference>
<keyword evidence="4" id="KW-0436">Ligase</keyword>
<keyword evidence="5" id="KW-1185">Reference proteome</keyword>
<evidence type="ECO:0000259" key="2">
    <source>
        <dbReference type="Pfam" id="PF17990"/>
    </source>
</evidence>
<dbReference type="EMBL" id="CP002521">
    <property type="protein sequence ID" value="ADX46453.1"/>
    <property type="molecule type" value="Genomic_DNA"/>
</dbReference>
<protein>
    <submittedName>
        <fullName evidence="4">Valyl-tRNA synthetase</fullName>
    </submittedName>
</protein>
<dbReference type="OrthoDB" id="336698at2"/>
<keyword evidence="4" id="KW-0030">Aminoacyl-tRNA synthetase</keyword>
<accession>F0Q0Q2</accession>